<dbReference type="SUPFAM" id="SSF46785">
    <property type="entry name" value="Winged helix' DNA-binding domain"/>
    <property type="match status" value="1"/>
</dbReference>
<dbReference type="Proteomes" id="UP000597668">
    <property type="component" value="Unassembled WGS sequence"/>
</dbReference>
<evidence type="ECO:0000313" key="6">
    <source>
        <dbReference type="EMBL" id="MBC3515495.1"/>
    </source>
</evidence>
<proteinExistence type="inferred from homology"/>
<keyword evidence="2" id="KW-0805">Transcription regulation</keyword>
<dbReference type="PRINTS" id="PR00039">
    <property type="entry name" value="HTHLYSR"/>
</dbReference>
<dbReference type="PROSITE" id="PS50931">
    <property type="entry name" value="HTH_LYSR"/>
    <property type="match status" value="1"/>
</dbReference>
<keyword evidence="3" id="KW-0238">DNA-binding</keyword>
<dbReference type="InterPro" id="IPR000847">
    <property type="entry name" value="LysR_HTH_N"/>
</dbReference>
<dbReference type="FunFam" id="1.10.10.10:FF:000001">
    <property type="entry name" value="LysR family transcriptional regulator"/>
    <property type="match status" value="1"/>
</dbReference>
<dbReference type="Pfam" id="PF03466">
    <property type="entry name" value="LysR_substrate"/>
    <property type="match status" value="1"/>
</dbReference>
<gene>
    <name evidence="6" type="ORF">H8K20_03660</name>
</gene>
<comment type="similarity">
    <text evidence="1">Belongs to the LysR transcriptional regulatory family.</text>
</comment>
<evidence type="ECO:0000256" key="4">
    <source>
        <dbReference type="ARBA" id="ARBA00023163"/>
    </source>
</evidence>
<dbReference type="InterPro" id="IPR036390">
    <property type="entry name" value="WH_DNA-bd_sf"/>
</dbReference>
<sequence length="301" mass="33817">MEIRVLQYFLAVAREETISGAAESLHLSQPTLSRQLKDLEEELGKQLMIRGSRQITLTEEGMLLRKRAQEIIDLVQKTESEITFSSESVTGDVFIGAGETDSLRTVVGAAHGLRQDYPNIRFHIVSGDAADVLEQLDKGLIDFGVLLEPVDISKYDYLQLPARDRWGVLMRRDAPLAQKDCIAPQDLWGKPLIISRQTTGGSPLEKWMKVDMGRWNIAATYNLLYNGSLMVDEGLGYALCLDKLVNTTGNSDLCFRPLSPAVEIGLDIVWKKYQIFSKAAERFLHHLRHCLGVDAAPRRYK</sequence>
<keyword evidence="7" id="KW-1185">Reference proteome</keyword>
<dbReference type="AlphaFoldDB" id="A0A8J6IE29"/>
<name>A0A8J6IE29_9FIRM</name>
<dbReference type="GO" id="GO:0003677">
    <property type="term" value="F:DNA binding"/>
    <property type="evidence" value="ECO:0007669"/>
    <property type="project" value="UniProtKB-KW"/>
</dbReference>
<dbReference type="GO" id="GO:0005829">
    <property type="term" value="C:cytosol"/>
    <property type="evidence" value="ECO:0007669"/>
    <property type="project" value="TreeGrafter"/>
</dbReference>
<comment type="caution">
    <text evidence="6">The sequence shown here is derived from an EMBL/GenBank/DDBJ whole genome shotgun (WGS) entry which is preliminary data.</text>
</comment>
<dbReference type="InterPro" id="IPR036388">
    <property type="entry name" value="WH-like_DNA-bd_sf"/>
</dbReference>
<evidence type="ECO:0000256" key="1">
    <source>
        <dbReference type="ARBA" id="ARBA00009437"/>
    </source>
</evidence>
<evidence type="ECO:0000256" key="2">
    <source>
        <dbReference type="ARBA" id="ARBA00023015"/>
    </source>
</evidence>
<evidence type="ECO:0000259" key="5">
    <source>
        <dbReference type="PROSITE" id="PS50931"/>
    </source>
</evidence>
<dbReference type="SUPFAM" id="SSF53850">
    <property type="entry name" value="Periplasmic binding protein-like II"/>
    <property type="match status" value="1"/>
</dbReference>
<dbReference type="Gene3D" id="3.40.190.290">
    <property type="match status" value="1"/>
</dbReference>
<dbReference type="PANTHER" id="PTHR30419:SF8">
    <property type="entry name" value="NITROGEN ASSIMILATION TRANSCRIPTIONAL ACTIVATOR-RELATED"/>
    <property type="match status" value="1"/>
</dbReference>
<protein>
    <submittedName>
        <fullName evidence="6">LysR family transcriptional regulator</fullName>
    </submittedName>
</protein>
<dbReference type="Gene3D" id="1.10.10.10">
    <property type="entry name" value="Winged helix-like DNA-binding domain superfamily/Winged helix DNA-binding domain"/>
    <property type="match status" value="1"/>
</dbReference>
<dbReference type="RefSeq" id="WP_186487508.1">
    <property type="nucleotide sequence ID" value="NZ_JACOGI010000001.1"/>
</dbReference>
<reference evidence="6" key="1">
    <citation type="submission" date="2020-08" db="EMBL/GenBank/DDBJ databases">
        <authorList>
            <person name="Liu C."/>
            <person name="Sun Q."/>
        </authorList>
    </citation>
    <scope>NUCLEOTIDE SEQUENCE</scope>
    <source>
        <strain evidence="6">NSJ-65</strain>
    </source>
</reference>
<dbReference type="PANTHER" id="PTHR30419">
    <property type="entry name" value="HTH-TYPE TRANSCRIPTIONAL REGULATOR YBHD"/>
    <property type="match status" value="1"/>
</dbReference>
<evidence type="ECO:0000313" key="7">
    <source>
        <dbReference type="Proteomes" id="UP000597668"/>
    </source>
</evidence>
<dbReference type="EMBL" id="JACOGI010000001">
    <property type="protein sequence ID" value="MBC3515495.1"/>
    <property type="molecule type" value="Genomic_DNA"/>
</dbReference>
<accession>A0A8J6IE29</accession>
<dbReference type="GO" id="GO:0003700">
    <property type="term" value="F:DNA-binding transcription factor activity"/>
    <property type="evidence" value="ECO:0007669"/>
    <property type="project" value="InterPro"/>
</dbReference>
<dbReference type="InterPro" id="IPR005119">
    <property type="entry name" value="LysR_subst-bd"/>
</dbReference>
<evidence type="ECO:0000256" key="3">
    <source>
        <dbReference type="ARBA" id="ARBA00023125"/>
    </source>
</evidence>
<keyword evidence="4" id="KW-0804">Transcription</keyword>
<feature type="domain" description="HTH lysR-type" evidence="5">
    <location>
        <begin position="1"/>
        <end position="58"/>
    </location>
</feature>
<organism evidence="6 7">
    <name type="scientific">Neobittarella massiliensis</name>
    <name type="common">ex Bilen et al. 2018</name>
    <dbReference type="NCBI Taxonomy" id="2041842"/>
    <lineage>
        <taxon>Bacteria</taxon>
        <taxon>Bacillati</taxon>
        <taxon>Bacillota</taxon>
        <taxon>Clostridia</taxon>
        <taxon>Eubacteriales</taxon>
        <taxon>Oscillospiraceae</taxon>
        <taxon>Neobittarella (ex Bilen et al. 2018)</taxon>
    </lineage>
</organism>
<dbReference type="CDD" id="cd05466">
    <property type="entry name" value="PBP2_LTTR_substrate"/>
    <property type="match status" value="1"/>
</dbReference>
<dbReference type="InterPro" id="IPR050950">
    <property type="entry name" value="HTH-type_LysR_regulators"/>
</dbReference>
<dbReference type="Pfam" id="PF00126">
    <property type="entry name" value="HTH_1"/>
    <property type="match status" value="1"/>
</dbReference>